<dbReference type="AlphaFoldDB" id="A0A074ZVN4"/>
<dbReference type="GO" id="GO:0048870">
    <property type="term" value="P:cell motility"/>
    <property type="evidence" value="ECO:0007669"/>
    <property type="project" value="InterPro"/>
</dbReference>
<evidence type="ECO:0000256" key="11">
    <source>
        <dbReference type="ARBA" id="ARBA00023273"/>
    </source>
</evidence>
<dbReference type="RefSeq" id="XP_009166315.1">
    <property type="nucleotide sequence ID" value="XM_009168051.1"/>
</dbReference>
<dbReference type="GO" id="GO:0005874">
    <property type="term" value="C:microtubule"/>
    <property type="evidence" value="ECO:0007669"/>
    <property type="project" value="UniProtKB-KW"/>
</dbReference>
<evidence type="ECO:0000313" key="18">
    <source>
        <dbReference type="Proteomes" id="UP000054324"/>
    </source>
</evidence>
<dbReference type="Pfam" id="PF13851">
    <property type="entry name" value="GAS"/>
    <property type="match status" value="1"/>
</dbReference>
<evidence type="ECO:0000256" key="12">
    <source>
        <dbReference type="ARBA" id="ARBA00031568"/>
    </source>
</evidence>
<dbReference type="Pfam" id="PF00078">
    <property type="entry name" value="RVT_1"/>
    <property type="match status" value="1"/>
</dbReference>
<keyword evidence="10" id="KW-0206">Cytoskeleton</keyword>
<dbReference type="GO" id="GO:0008017">
    <property type="term" value="F:microtubule binding"/>
    <property type="evidence" value="ECO:0007669"/>
    <property type="project" value="InterPro"/>
</dbReference>
<name>A0A074ZVN4_OPIVI</name>
<evidence type="ECO:0000256" key="3">
    <source>
        <dbReference type="ARBA" id="ARBA00009859"/>
    </source>
</evidence>
<feature type="region of interest" description="Disordered" evidence="14">
    <location>
        <begin position="596"/>
        <end position="635"/>
    </location>
</feature>
<organism evidence="17 18">
    <name type="scientific">Opisthorchis viverrini</name>
    <name type="common">Southeast Asian liver fluke</name>
    <dbReference type="NCBI Taxonomy" id="6198"/>
    <lineage>
        <taxon>Eukaryota</taxon>
        <taxon>Metazoa</taxon>
        <taxon>Spiralia</taxon>
        <taxon>Lophotrochozoa</taxon>
        <taxon>Platyhelminthes</taxon>
        <taxon>Trematoda</taxon>
        <taxon>Digenea</taxon>
        <taxon>Opisthorchiida</taxon>
        <taxon>Opisthorchiata</taxon>
        <taxon>Opisthorchiidae</taxon>
        <taxon>Opisthorchis</taxon>
    </lineage>
</organism>
<dbReference type="STRING" id="6198.A0A074ZVN4"/>
<accession>A0A074ZVN4</accession>
<keyword evidence="18" id="KW-1185">Reference proteome</keyword>
<evidence type="ECO:0000256" key="13">
    <source>
        <dbReference type="SAM" id="Coils"/>
    </source>
</evidence>
<keyword evidence="5" id="KW-0963">Cytoplasm</keyword>
<reference evidence="17 18" key="1">
    <citation type="submission" date="2013-11" db="EMBL/GenBank/DDBJ databases">
        <title>Opisthorchis viverrini - life in the bile duct.</title>
        <authorList>
            <person name="Young N.D."/>
            <person name="Nagarajan N."/>
            <person name="Lin S.J."/>
            <person name="Korhonen P.K."/>
            <person name="Jex A.R."/>
            <person name="Hall R.S."/>
            <person name="Safavi-Hemami H."/>
            <person name="Kaewkong W."/>
            <person name="Bertrand D."/>
            <person name="Gao S."/>
            <person name="Seet Q."/>
            <person name="Wongkham S."/>
            <person name="Teh B.T."/>
            <person name="Wongkham C."/>
            <person name="Intapan P.M."/>
            <person name="Maleewong W."/>
            <person name="Yang X."/>
            <person name="Hu M."/>
            <person name="Wang Z."/>
            <person name="Hofmann A."/>
            <person name="Sternberg P.W."/>
            <person name="Tan P."/>
            <person name="Wang J."/>
            <person name="Gasser R.B."/>
        </authorList>
    </citation>
    <scope>NUCLEOTIDE SEQUENCE [LARGE SCALE GENOMIC DNA]</scope>
</reference>
<feature type="region of interest" description="Disordered" evidence="14">
    <location>
        <begin position="1098"/>
        <end position="1135"/>
    </location>
</feature>
<evidence type="ECO:0000256" key="8">
    <source>
        <dbReference type="ARBA" id="ARBA00023054"/>
    </source>
</evidence>
<dbReference type="OrthoDB" id="767661at2759"/>
<comment type="similarity">
    <text evidence="3">Belongs to the DRC4 family.</text>
</comment>
<evidence type="ECO:0000256" key="14">
    <source>
        <dbReference type="SAM" id="MobiDB-lite"/>
    </source>
</evidence>
<evidence type="ECO:0000256" key="5">
    <source>
        <dbReference type="ARBA" id="ARBA00022490"/>
    </source>
</evidence>
<dbReference type="GO" id="GO:0031267">
    <property type="term" value="F:small GTPase binding"/>
    <property type="evidence" value="ECO:0007669"/>
    <property type="project" value="InterPro"/>
</dbReference>
<feature type="domain" description="Reverse transcriptase" evidence="15">
    <location>
        <begin position="508"/>
        <end position="592"/>
    </location>
</feature>
<keyword evidence="7" id="KW-0282">Flagellum</keyword>
<dbReference type="Proteomes" id="UP000054324">
    <property type="component" value="Unassembled WGS sequence"/>
</dbReference>
<dbReference type="KEGG" id="ovi:T265_03539"/>
<dbReference type="PANTHER" id="PTHR31543">
    <property type="entry name" value="DYNEIN REGULATORY COMPLEX SUBUNIT 4"/>
    <property type="match status" value="1"/>
</dbReference>
<evidence type="ECO:0000256" key="2">
    <source>
        <dbReference type="ARBA" id="ARBA00004245"/>
    </source>
</evidence>
<evidence type="ECO:0000256" key="4">
    <source>
        <dbReference type="ARBA" id="ARBA00021301"/>
    </source>
</evidence>
<evidence type="ECO:0000313" key="17">
    <source>
        <dbReference type="EMBL" id="KER29952.1"/>
    </source>
</evidence>
<feature type="coiled-coil region" evidence="13">
    <location>
        <begin position="658"/>
        <end position="711"/>
    </location>
</feature>
<evidence type="ECO:0000259" key="16">
    <source>
        <dbReference type="Pfam" id="PF13851"/>
    </source>
</evidence>
<evidence type="ECO:0000256" key="10">
    <source>
        <dbReference type="ARBA" id="ARBA00023212"/>
    </source>
</evidence>
<feature type="domain" description="Growth arrest-specific protein 8" evidence="16">
    <location>
        <begin position="843"/>
        <end position="1041"/>
    </location>
</feature>
<dbReference type="PRINTS" id="PR01345">
    <property type="entry name" value="CERVTRCPTASE"/>
</dbReference>
<keyword evidence="6" id="KW-0493">Microtubule</keyword>
<feature type="compositionally biased region" description="Polar residues" evidence="14">
    <location>
        <begin position="1098"/>
        <end position="1110"/>
    </location>
</feature>
<sequence>MTCDFICYWARNPEPQTWFRDFCHADFSGMRIFLEQITVRPAPVRELYRTIVQNVHEADATFVPKKPPRTRMNRRLPERIRRLLEKIYQLSLKKLTTGYTEGEVAFRKMRDRCKSEMRNWNIRKQATILDLARKNKNVWFKYAIHRRRNKPSAFSLGDRYEEPTNDTTVRTLRVSILSPSPTRPAAPQTKGPVLFLIYVNDLPDVHASPCIPFADDLKSWGTNASALQMDVPAAKQWSLGWHLTLNDERCVRMSFGRDSANAFVMHGKKGPENIMRIDAKKDLGFWVSSNLSFSLHHEKSARKALAILRMIRRTFSRTTRMDFQILYGAYVRPLLDFANQVVYSGRTKDVTLIERVQRAATRMVAGLKSVDYETRLAMLDLFRLEYLRLQWDLILTYALLANRFFLPLNQQTHNGDIVRKFSAQSLLTPCLNKAWQIANTQRGHSEKIFKLRAHTLDKNFSHFGQWVCGMTFLRRLSTLFLEPTIILSRLPASGTDNDTKSPNLISDAIFFDFSKAFDRVPHVPLLHKLESYGIQGKILRWIKAFLSDRSFRVRIGSTYSSPAPVSIGVPQGSVLGPLLFLIYVNDLPDVLASERQPLTDKNKTDPGILGKSLDPVYQSPPKKAAEKKKKRTSKNTTVIHGVSTADMTKEEIEAFVILLREEVDRERQERNLATLEKEKIINFWELTKKQLDDSRAVLAKKEREIEDADERHQLEMKIYRQKLKHLMFEQNAKESEAKKEAIQGLSNEKDEARAEIRAIRNENYALKAKLRQQQVQSEEAVKMLKRQHELDLAHIRQDFSRQIEEIEARAAKQMNMLREQIDTQRRVEVHMTEEHKNKHIQTLEANHERAFANMKAYYNDITLGNISVIKTLRENIDELRSQLGRAQNLLESTQSELEQKTQTLCKLDKENAHLRHVAKLYESEKIAHMLTKQNAKKTVLAMQKTEMNLDIMTERFDALDKMRSGLASQFEKLLMNVQQRTGLRALLVERKLKHLTEALEAREAQITQLVIALNSDPSAVEHARQHLEELLRKKNTAIEELQYEVMRMGKAYNELWATCQRKLVDEMNSPVNLGIMPVKVNVNLTSPFNPSTAIGQKVADNTNSEESSQKLLGEPKSTIVPMGQGPTGLASVAPF</sequence>
<keyword evidence="9" id="KW-0969">Cilium</keyword>
<feature type="coiled-coil region" evidence="13">
    <location>
        <begin position="735"/>
        <end position="823"/>
    </location>
</feature>
<keyword evidence="8 13" id="KW-0175">Coiled coil</keyword>
<dbReference type="GeneID" id="20317726"/>
<feature type="coiled-coil region" evidence="13">
    <location>
        <begin position="869"/>
        <end position="903"/>
    </location>
</feature>
<evidence type="ECO:0000256" key="6">
    <source>
        <dbReference type="ARBA" id="ARBA00022701"/>
    </source>
</evidence>
<comment type="subcellular location">
    <subcellularLocation>
        <location evidence="1">Cell projection</location>
        <location evidence="1">Cilium</location>
        <location evidence="1">Flagellum</location>
    </subcellularLocation>
    <subcellularLocation>
        <location evidence="2">Cytoplasm</location>
        <location evidence="2">Cytoskeleton</location>
    </subcellularLocation>
</comment>
<keyword evidence="11" id="KW-0966">Cell projection</keyword>
<dbReference type="EMBL" id="KL596669">
    <property type="protein sequence ID" value="KER29952.1"/>
    <property type="molecule type" value="Genomic_DNA"/>
</dbReference>
<dbReference type="InterPro" id="IPR025593">
    <property type="entry name" value="GAS8_dom"/>
</dbReference>
<evidence type="ECO:0000256" key="1">
    <source>
        <dbReference type="ARBA" id="ARBA00004230"/>
    </source>
</evidence>
<evidence type="ECO:0000259" key="15">
    <source>
        <dbReference type="Pfam" id="PF00078"/>
    </source>
</evidence>
<dbReference type="PANTHER" id="PTHR31543:SF0">
    <property type="entry name" value="DYNEIN REGULATORY COMPLEX SUBUNIT 4"/>
    <property type="match status" value="1"/>
</dbReference>
<evidence type="ECO:0000256" key="9">
    <source>
        <dbReference type="ARBA" id="ARBA00023069"/>
    </source>
</evidence>
<dbReference type="CTD" id="20317726"/>
<proteinExistence type="inferred from homology"/>
<protein>
    <recommendedName>
        <fullName evidence="4">Dynein regulatory complex subunit 4</fullName>
    </recommendedName>
    <alternativeName>
        <fullName evidence="12">Growth arrest-specific protein 8</fullName>
    </alternativeName>
</protein>
<gene>
    <name evidence="17" type="ORF">T265_03539</name>
</gene>
<dbReference type="InterPro" id="IPR000477">
    <property type="entry name" value="RT_dom"/>
</dbReference>
<dbReference type="GO" id="GO:0005794">
    <property type="term" value="C:Golgi apparatus"/>
    <property type="evidence" value="ECO:0007669"/>
    <property type="project" value="TreeGrafter"/>
</dbReference>
<dbReference type="GO" id="GO:0031514">
    <property type="term" value="C:motile cilium"/>
    <property type="evidence" value="ECO:0007669"/>
    <property type="project" value="UniProtKB-SubCell"/>
</dbReference>
<evidence type="ECO:0000256" key="7">
    <source>
        <dbReference type="ARBA" id="ARBA00022846"/>
    </source>
</evidence>
<dbReference type="InterPro" id="IPR039308">
    <property type="entry name" value="GAS8"/>
</dbReference>